<dbReference type="GO" id="GO:0008270">
    <property type="term" value="F:zinc ion binding"/>
    <property type="evidence" value="ECO:0007669"/>
    <property type="project" value="UniProtKB-KW"/>
</dbReference>
<keyword evidence="2" id="KW-0479">Metal-binding</keyword>
<proteinExistence type="predicted"/>
<accession>A0A9Q3BYI0</accession>
<dbReference type="GO" id="GO:0005634">
    <property type="term" value="C:nucleus"/>
    <property type="evidence" value="ECO:0007669"/>
    <property type="project" value="UniProtKB-SubCell"/>
</dbReference>
<sequence length="283" mass="31571">MFTACTDVIGCMAYKIHLAAQDGLNSLAQGPLVTTNEPEVNMNGPMSIYHILDLPDGVNAIYDSIINQISRLSSYIQQSPQRQEKFIGTVNLIYDKARTNQANTLLSNICTHWNSSYDILQLSLALKDACIQYCSTDSMHAYCLTEIKWGKVLVMLSDIFQADGRKHMTTAINMQTTNTDPANNLVPTSAGKGLFDDMYSLSSSEGSTLEKEIQRFFAEPTEPKDTNIILFWKSRVTIFPTLAHMARKYLSIPATNAPSERVFSCGRKILSYQCVLLSSMHVE</sequence>
<comment type="caution">
    <text evidence="7">The sequence shown here is derived from an EMBL/GenBank/DDBJ whole genome shotgun (WGS) entry which is preliminary data.</text>
</comment>
<dbReference type="OrthoDB" id="7699631at2759"/>
<protein>
    <recommendedName>
        <fullName evidence="6">HAT C-terminal dimerisation domain-containing protein</fullName>
    </recommendedName>
</protein>
<organism evidence="7 8">
    <name type="scientific">Austropuccinia psidii MF-1</name>
    <dbReference type="NCBI Taxonomy" id="1389203"/>
    <lineage>
        <taxon>Eukaryota</taxon>
        <taxon>Fungi</taxon>
        <taxon>Dikarya</taxon>
        <taxon>Basidiomycota</taxon>
        <taxon>Pucciniomycotina</taxon>
        <taxon>Pucciniomycetes</taxon>
        <taxon>Pucciniales</taxon>
        <taxon>Sphaerophragmiaceae</taxon>
        <taxon>Austropuccinia</taxon>
    </lineage>
</organism>
<dbReference type="Proteomes" id="UP000765509">
    <property type="component" value="Unassembled WGS sequence"/>
</dbReference>
<dbReference type="InterPro" id="IPR008906">
    <property type="entry name" value="HATC_C_dom"/>
</dbReference>
<dbReference type="SUPFAM" id="SSF53098">
    <property type="entry name" value="Ribonuclease H-like"/>
    <property type="match status" value="1"/>
</dbReference>
<evidence type="ECO:0000256" key="3">
    <source>
        <dbReference type="ARBA" id="ARBA00022771"/>
    </source>
</evidence>
<gene>
    <name evidence="7" type="ORF">O181_012806</name>
</gene>
<dbReference type="Pfam" id="PF05699">
    <property type="entry name" value="Dimer_Tnp_hAT"/>
    <property type="match status" value="1"/>
</dbReference>
<dbReference type="InterPro" id="IPR052035">
    <property type="entry name" value="ZnF_BED_domain_contain"/>
</dbReference>
<evidence type="ECO:0000256" key="2">
    <source>
        <dbReference type="ARBA" id="ARBA00022723"/>
    </source>
</evidence>
<name>A0A9Q3BYI0_9BASI</name>
<keyword evidence="3" id="KW-0863">Zinc-finger</keyword>
<dbReference type="PANTHER" id="PTHR46481">
    <property type="entry name" value="ZINC FINGER BED DOMAIN-CONTAINING PROTEIN 4"/>
    <property type="match status" value="1"/>
</dbReference>
<feature type="domain" description="HAT C-terminal dimerisation" evidence="6">
    <location>
        <begin position="213"/>
        <end position="271"/>
    </location>
</feature>
<evidence type="ECO:0000256" key="4">
    <source>
        <dbReference type="ARBA" id="ARBA00022833"/>
    </source>
</evidence>
<keyword evidence="8" id="KW-1185">Reference proteome</keyword>
<evidence type="ECO:0000256" key="1">
    <source>
        <dbReference type="ARBA" id="ARBA00004123"/>
    </source>
</evidence>
<dbReference type="EMBL" id="AVOT02003295">
    <property type="protein sequence ID" value="MBW0473091.1"/>
    <property type="molecule type" value="Genomic_DNA"/>
</dbReference>
<dbReference type="PANTHER" id="PTHR46481:SF10">
    <property type="entry name" value="ZINC FINGER BED DOMAIN-CONTAINING PROTEIN 39"/>
    <property type="match status" value="1"/>
</dbReference>
<dbReference type="AlphaFoldDB" id="A0A9Q3BYI0"/>
<evidence type="ECO:0000313" key="7">
    <source>
        <dbReference type="EMBL" id="MBW0473091.1"/>
    </source>
</evidence>
<keyword evidence="4" id="KW-0862">Zinc</keyword>
<evidence type="ECO:0000256" key="5">
    <source>
        <dbReference type="ARBA" id="ARBA00023242"/>
    </source>
</evidence>
<reference evidence="7" key="1">
    <citation type="submission" date="2021-03" db="EMBL/GenBank/DDBJ databases">
        <title>Draft genome sequence of rust myrtle Austropuccinia psidii MF-1, a brazilian biotype.</title>
        <authorList>
            <person name="Quecine M.C."/>
            <person name="Pachon D.M.R."/>
            <person name="Bonatelli M.L."/>
            <person name="Correr F.H."/>
            <person name="Franceschini L.M."/>
            <person name="Leite T.F."/>
            <person name="Margarido G.R.A."/>
            <person name="Almeida C.A."/>
            <person name="Ferrarezi J.A."/>
            <person name="Labate C.A."/>
        </authorList>
    </citation>
    <scope>NUCLEOTIDE SEQUENCE</scope>
    <source>
        <strain evidence="7">MF-1</strain>
    </source>
</reference>
<keyword evidence="5" id="KW-0539">Nucleus</keyword>
<evidence type="ECO:0000259" key="6">
    <source>
        <dbReference type="Pfam" id="PF05699"/>
    </source>
</evidence>
<dbReference type="InterPro" id="IPR012337">
    <property type="entry name" value="RNaseH-like_sf"/>
</dbReference>
<comment type="subcellular location">
    <subcellularLocation>
        <location evidence="1">Nucleus</location>
    </subcellularLocation>
</comment>
<dbReference type="GO" id="GO:0046983">
    <property type="term" value="F:protein dimerization activity"/>
    <property type="evidence" value="ECO:0007669"/>
    <property type="project" value="InterPro"/>
</dbReference>
<evidence type="ECO:0000313" key="8">
    <source>
        <dbReference type="Proteomes" id="UP000765509"/>
    </source>
</evidence>